<evidence type="ECO:0000256" key="2">
    <source>
        <dbReference type="ARBA" id="ARBA00023015"/>
    </source>
</evidence>
<dbReference type="SUPFAM" id="SSF53822">
    <property type="entry name" value="Periplasmic binding protein-like I"/>
    <property type="match status" value="1"/>
</dbReference>
<dbReference type="Proteomes" id="UP000287224">
    <property type="component" value="Unassembled WGS sequence"/>
</dbReference>
<dbReference type="InterPro" id="IPR010982">
    <property type="entry name" value="Lambda_DNA-bd_dom_sf"/>
</dbReference>
<feature type="domain" description="HTH lacI-type" evidence="5">
    <location>
        <begin position="18"/>
        <end position="72"/>
    </location>
</feature>
<name>A0A401ZM08_9CHLR</name>
<gene>
    <name evidence="6" type="ORF">KDAU_51970</name>
</gene>
<dbReference type="SUPFAM" id="SSF47413">
    <property type="entry name" value="lambda repressor-like DNA-binding domains"/>
    <property type="match status" value="1"/>
</dbReference>
<dbReference type="SMART" id="SM00354">
    <property type="entry name" value="HTH_LACI"/>
    <property type="match status" value="1"/>
</dbReference>
<evidence type="ECO:0000313" key="6">
    <source>
        <dbReference type="EMBL" id="GCE07868.1"/>
    </source>
</evidence>
<dbReference type="Gene3D" id="1.10.260.40">
    <property type="entry name" value="lambda repressor-like DNA-binding domains"/>
    <property type="match status" value="1"/>
</dbReference>
<organism evidence="6 7">
    <name type="scientific">Dictyobacter aurantiacus</name>
    <dbReference type="NCBI Taxonomy" id="1936993"/>
    <lineage>
        <taxon>Bacteria</taxon>
        <taxon>Bacillati</taxon>
        <taxon>Chloroflexota</taxon>
        <taxon>Ktedonobacteria</taxon>
        <taxon>Ktedonobacterales</taxon>
        <taxon>Dictyobacteraceae</taxon>
        <taxon>Dictyobacter</taxon>
    </lineage>
</organism>
<evidence type="ECO:0000259" key="5">
    <source>
        <dbReference type="PROSITE" id="PS50932"/>
    </source>
</evidence>
<keyword evidence="1" id="KW-0678">Repressor</keyword>
<dbReference type="AlphaFoldDB" id="A0A401ZM08"/>
<dbReference type="InterPro" id="IPR046335">
    <property type="entry name" value="LacI/GalR-like_sensor"/>
</dbReference>
<dbReference type="RefSeq" id="WP_126600007.1">
    <property type="nucleotide sequence ID" value="NZ_BIFQ01000002.1"/>
</dbReference>
<dbReference type="GO" id="GO:0003700">
    <property type="term" value="F:DNA-binding transcription factor activity"/>
    <property type="evidence" value="ECO:0007669"/>
    <property type="project" value="TreeGrafter"/>
</dbReference>
<keyword evidence="3" id="KW-0238">DNA-binding</keyword>
<evidence type="ECO:0000256" key="4">
    <source>
        <dbReference type="ARBA" id="ARBA00023163"/>
    </source>
</evidence>
<dbReference type="EMBL" id="BIFQ01000002">
    <property type="protein sequence ID" value="GCE07868.1"/>
    <property type="molecule type" value="Genomic_DNA"/>
</dbReference>
<proteinExistence type="predicted"/>
<dbReference type="PROSITE" id="PS00356">
    <property type="entry name" value="HTH_LACI_1"/>
    <property type="match status" value="1"/>
</dbReference>
<dbReference type="GO" id="GO:0000976">
    <property type="term" value="F:transcription cis-regulatory region binding"/>
    <property type="evidence" value="ECO:0007669"/>
    <property type="project" value="TreeGrafter"/>
</dbReference>
<evidence type="ECO:0000256" key="1">
    <source>
        <dbReference type="ARBA" id="ARBA00022491"/>
    </source>
</evidence>
<dbReference type="PANTHER" id="PTHR30146">
    <property type="entry name" value="LACI-RELATED TRANSCRIPTIONAL REPRESSOR"/>
    <property type="match status" value="1"/>
</dbReference>
<reference evidence="7" key="1">
    <citation type="submission" date="2018-12" db="EMBL/GenBank/DDBJ databases">
        <title>Tengunoibacter tsumagoiensis gen. nov., sp. nov., Dictyobacter kobayashii sp. nov., D. alpinus sp. nov., and D. joshuensis sp. nov. and description of Dictyobacteraceae fam. nov. within the order Ktedonobacterales isolated from Tengu-no-mugimeshi.</title>
        <authorList>
            <person name="Wang C.M."/>
            <person name="Zheng Y."/>
            <person name="Sakai Y."/>
            <person name="Toyoda A."/>
            <person name="Minakuchi Y."/>
            <person name="Abe K."/>
            <person name="Yokota A."/>
            <person name="Yabe S."/>
        </authorList>
    </citation>
    <scope>NUCLEOTIDE SEQUENCE [LARGE SCALE GENOMIC DNA]</scope>
    <source>
        <strain evidence="7">S-27</strain>
    </source>
</reference>
<keyword evidence="2" id="KW-0805">Transcription regulation</keyword>
<dbReference type="InterPro" id="IPR028082">
    <property type="entry name" value="Peripla_BP_I"/>
</dbReference>
<comment type="caution">
    <text evidence="6">The sequence shown here is derived from an EMBL/GenBank/DDBJ whole genome shotgun (WGS) entry which is preliminary data.</text>
</comment>
<dbReference type="InterPro" id="IPR000843">
    <property type="entry name" value="HTH_LacI"/>
</dbReference>
<sequence>MGSQPDEPIIATKRQQVVTIHDVARAAGVTIGTVSKALNGQGNLREETRERIRATADRLGFRPNDLAQSLLRGRSFTVGLLTTDSYGRFSIPLMTGIEDTLSDAQILVFFCDAHDDVARERRYIDSLLAKHVDGIIVTARRTDARPAVNVGNTNIPVLYAYTQVVEPDALSILPDDAQGARLATEHLLSHGRRHIAQVSGPQYFESVQLRMEGMRHALNEHGLDLPEHRILLGPWREAWGYQAASILLDTDSQLDAIFCGSDQIARGVIDALRERGVRIPDDIAVVGFDNWGVIAQATRPALTTVDMNLHELGQYAGSRLLAMIAGKKEPGIVRLPCSLVIRDSCGVHSVRNTEETERRGENKDEE</sequence>
<accession>A0A401ZM08</accession>
<dbReference type="Pfam" id="PF00356">
    <property type="entry name" value="LacI"/>
    <property type="match status" value="1"/>
</dbReference>
<dbReference type="PANTHER" id="PTHR30146:SF148">
    <property type="entry name" value="HTH-TYPE TRANSCRIPTIONAL REPRESSOR PURR-RELATED"/>
    <property type="match status" value="1"/>
</dbReference>
<dbReference type="CDD" id="cd01392">
    <property type="entry name" value="HTH_LacI"/>
    <property type="match status" value="1"/>
</dbReference>
<dbReference type="Pfam" id="PF13377">
    <property type="entry name" value="Peripla_BP_3"/>
    <property type="match status" value="1"/>
</dbReference>
<dbReference type="PROSITE" id="PS50932">
    <property type="entry name" value="HTH_LACI_2"/>
    <property type="match status" value="1"/>
</dbReference>
<dbReference type="CDD" id="cd06288">
    <property type="entry name" value="PBP1_sucrose_transcription_regulator"/>
    <property type="match status" value="1"/>
</dbReference>
<evidence type="ECO:0000256" key="3">
    <source>
        <dbReference type="ARBA" id="ARBA00023125"/>
    </source>
</evidence>
<keyword evidence="4" id="KW-0804">Transcription</keyword>
<dbReference type="OrthoDB" id="156657at2"/>
<keyword evidence="7" id="KW-1185">Reference proteome</keyword>
<protein>
    <submittedName>
        <fullName evidence="6">LacI family transcriptional regulator</fullName>
    </submittedName>
</protein>
<dbReference type="Gene3D" id="3.40.50.2300">
    <property type="match status" value="2"/>
</dbReference>
<evidence type="ECO:0000313" key="7">
    <source>
        <dbReference type="Proteomes" id="UP000287224"/>
    </source>
</evidence>